<dbReference type="AlphaFoldDB" id="A0A6N7L9X7"/>
<accession>A0A6N7L9X7</accession>
<dbReference type="Proteomes" id="UP000439983">
    <property type="component" value="Unassembled WGS sequence"/>
</dbReference>
<reference evidence="3 4" key="1">
    <citation type="journal article" date="2013" name="Genome Biol.">
        <title>Comparative genomics of the core and accessory genomes of 48 Sinorhizobium strains comprising five genospecies.</title>
        <authorList>
            <person name="Sugawara M."/>
            <person name="Epstein B."/>
            <person name="Badgley B.D."/>
            <person name="Unno T."/>
            <person name="Xu L."/>
            <person name="Reese J."/>
            <person name="Gyaneshwar P."/>
            <person name="Denny R."/>
            <person name="Mudge J."/>
            <person name="Bharti A.K."/>
            <person name="Farmer A.D."/>
            <person name="May G.D."/>
            <person name="Woodward J.E."/>
            <person name="Medigue C."/>
            <person name="Vallenet D."/>
            <person name="Lajus A."/>
            <person name="Rouy Z."/>
            <person name="Martinez-Vaz B."/>
            <person name="Tiffin P."/>
            <person name="Young N.D."/>
            <person name="Sadowsky M.J."/>
        </authorList>
    </citation>
    <scope>NUCLEOTIDE SEQUENCE [LARGE SCALE GENOMIC DNA]</scope>
    <source>
        <strain evidence="3 4">USDA4894</strain>
    </source>
</reference>
<feature type="compositionally biased region" description="Basic and acidic residues" evidence="1">
    <location>
        <begin position="12"/>
        <end position="26"/>
    </location>
</feature>
<evidence type="ECO:0000313" key="3">
    <source>
        <dbReference type="EMBL" id="MQX14090.1"/>
    </source>
</evidence>
<organism evidence="3 4">
    <name type="scientific">Sinorhizobium terangae</name>
    <dbReference type="NCBI Taxonomy" id="110322"/>
    <lineage>
        <taxon>Bacteria</taxon>
        <taxon>Pseudomonadati</taxon>
        <taxon>Pseudomonadota</taxon>
        <taxon>Alphaproteobacteria</taxon>
        <taxon>Hyphomicrobiales</taxon>
        <taxon>Rhizobiaceae</taxon>
        <taxon>Sinorhizobium/Ensifer group</taxon>
        <taxon>Sinorhizobium</taxon>
    </lineage>
</organism>
<keyword evidence="2" id="KW-1133">Transmembrane helix</keyword>
<dbReference type="RefSeq" id="WP_153437181.1">
    <property type="nucleotide sequence ID" value="NZ_JACIGA010000005.1"/>
</dbReference>
<evidence type="ECO:0000256" key="1">
    <source>
        <dbReference type="SAM" id="MobiDB-lite"/>
    </source>
</evidence>
<gene>
    <name evidence="3" type="ORF">GHK62_04765</name>
</gene>
<name>A0A6N7L9X7_SINTE</name>
<sequence length="190" mass="20287">MTSIPDIDVEPDGARQHGERPAKEPSRSKGASLIAIALLLLPLNAGILLYTAKNAADVRESRETLAALKRSIDGLKELVDKQGRYIARSAKAEDMAIVRQRLESLRKQVADFDVGMRSGLVASGGSLIMSAPGKGVTQRLEPSGTTVSVGQQTTDDSLAMADAEGVSVADLPHYERSVSPEGKLILRKVR</sequence>
<evidence type="ECO:0000313" key="4">
    <source>
        <dbReference type="Proteomes" id="UP000439983"/>
    </source>
</evidence>
<dbReference type="EMBL" id="WITC01000025">
    <property type="protein sequence ID" value="MQX14090.1"/>
    <property type="molecule type" value="Genomic_DNA"/>
</dbReference>
<feature type="region of interest" description="Disordered" evidence="1">
    <location>
        <begin position="1"/>
        <end position="26"/>
    </location>
</feature>
<proteinExistence type="predicted"/>
<feature type="transmembrane region" description="Helical" evidence="2">
    <location>
        <begin position="31"/>
        <end position="52"/>
    </location>
</feature>
<evidence type="ECO:0000256" key="2">
    <source>
        <dbReference type="SAM" id="Phobius"/>
    </source>
</evidence>
<comment type="caution">
    <text evidence="3">The sequence shown here is derived from an EMBL/GenBank/DDBJ whole genome shotgun (WGS) entry which is preliminary data.</text>
</comment>
<keyword evidence="4" id="KW-1185">Reference proteome</keyword>
<protein>
    <submittedName>
        <fullName evidence="3">Uncharacterized protein</fullName>
    </submittedName>
</protein>
<dbReference type="OrthoDB" id="8277703at2"/>
<keyword evidence="2" id="KW-0472">Membrane</keyword>
<keyword evidence="2" id="KW-0812">Transmembrane</keyword>